<dbReference type="Proteomes" id="UP000028181">
    <property type="component" value="Chromosome I"/>
</dbReference>
<gene>
    <name evidence="1" type="ORF">RG540_CH04930</name>
</gene>
<dbReference type="OrthoDB" id="9800709at2"/>
<dbReference type="eggNOG" id="COG2005">
    <property type="taxonomic scope" value="Bacteria"/>
</dbReference>
<protein>
    <submittedName>
        <fullName evidence="1">Putative transcriptional regulator, ModE family</fullName>
    </submittedName>
</protein>
<dbReference type="HOGENOM" id="CLU_125440_1_0_5"/>
<dbReference type="EMBL" id="HG938353">
    <property type="protein sequence ID" value="CDN46684.1"/>
    <property type="molecule type" value="Genomic_DNA"/>
</dbReference>
<evidence type="ECO:0000313" key="1">
    <source>
        <dbReference type="EMBL" id="CDN46684.1"/>
    </source>
</evidence>
<dbReference type="SUPFAM" id="SSF46785">
    <property type="entry name" value="Winged helix' DNA-binding domain"/>
    <property type="match status" value="1"/>
</dbReference>
<dbReference type="PANTHER" id="PTHR30432:SF1">
    <property type="entry name" value="DNA-BINDING TRANSCRIPTIONAL DUAL REGULATOR MODE"/>
    <property type="match status" value="1"/>
</dbReference>
<dbReference type="GeneID" id="24257289"/>
<evidence type="ECO:0000313" key="2">
    <source>
        <dbReference type="Proteomes" id="UP000028181"/>
    </source>
</evidence>
<name>A0A068SLI0_NEOGA</name>
<dbReference type="InterPro" id="IPR036390">
    <property type="entry name" value="WH_DNA-bd_sf"/>
</dbReference>
<dbReference type="RefSeq" id="WP_038584183.1">
    <property type="nucleotide sequence ID" value="NZ_HG938353.1"/>
</dbReference>
<dbReference type="InterPro" id="IPR051815">
    <property type="entry name" value="Molybdate_resp_trans_reg"/>
</dbReference>
<dbReference type="KEGG" id="ngg:RG540_CH04930"/>
<reference evidence="2" key="1">
    <citation type="journal article" date="2014" name="BMC Genomics">
        <title>Genome sequencing of two Neorhizobium galegae strains reveals a noeT gene responsible for the unusual acetylation of the nodulation factors.</title>
        <authorList>
            <person name="Osterman J."/>
            <person name="Marsh J."/>
            <person name="Laine P.K."/>
            <person name="Zeng Z."/>
            <person name="Alatalo E."/>
            <person name="Sullivan J.T."/>
            <person name="Young J.P."/>
            <person name="Thomas-Oates J."/>
            <person name="Paulin L."/>
            <person name="Lindstrom K."/>
        </authorList>
    </citation>
    <scope>NUCLEOTIDE SEQUENCE [LARGE SCALE GENOMIC DNA]</scope>
    <source>
        <strain evidence="2">HAMBI 540</strain>
    </source>
</reference>
<dbReference type="Gene3D" id="1.10.10.10">
    <property type="entry name" value="Winged helix-like DNA-binding domain superfamily/Winged helix DNA-binding domain"/>
    <property type="match status" value="1"/>
</dbReference>
<dbReference type="PATRIC" id="fig|1028800.3.peg.492"/>
<dbReference type="InterPro" id="IPR036388">
    <property type="entry name" value="WH-like_DNA-bd_sf"/>
</dbReference>
<organism evidence="1 2">
    <name type="scientific">Neorhizobium galegae bv. orientalis str. HAMBI 540</name>
    <dbReference type="NCBI Taxonomy" id="1028800"/>
    <lineage>
        <taxon>Bacteria</taxon>
        <taxon>Pseudomonadati</taxon>
        <taxon>Pseudomonadota</taxon>
        <taxon>Alphaproteobacteria</taxon>
        <taxon>Hyphomicrobiales</taxon>
        <taxon>Rhizobiaceae</taxon>
        <taxon>Rhizobium/Agrobacterium group</taxon>
        <taxon>Neorhizobium</taxon>
    </lineage>
</organism>
<accession>A0A068SLI0</accession>
<dbReference type="AlphaFoldDB" id="A0A068SLI0"/>
<sequence length="126" mass="13961">MTRSSKTTIRIDLDNGVRLGPGKAQLLELIAEHGSIRAAGASIGMSYRRAWLLGDEINRMFKEPSIFTRHGGKSGGGAGLTEFGQELLSRYRRMEKASRDAMRADLDWLESNADPRFETTDKTTDA</sequence>
<keyword evidence="2" id="KW-1185">Reference proteome</keyword>
<proteinExistence type="predicted"/>
<dbReference type="PANTHER" id="PTHR30432">
    <property type="entry name" value="TRANSCRIPTIONAL REGULATOR MODE"/>
    <property type="match status" value="1"/>
</dbReference>